<dbReference type="HOGENOM" id="CLU_2177568_0_0_1"/>
<dbReference type="Proteomes" id="UP000007752">
    <property type="component" value="Chromosome 5"/>
</dbReference>
<name>B9FP47_ORYSJ</name>
<proteinExistence type="predicted"/>
<accession>B9FP47</accession>
<evidence type="ECO:0000313" key="2">
    <source>
        <dbReference type="EMBL" id="EEE63403.1"/>
    </source>
</evidence>
<evidence type="ECO:0000256" key="1">
    <source>
        <dbReference type="SAM" id="MobiDB-lite"/>
    </source>
</evidence>
<protein>
    <submittedName>
        <fullName evidence="2">Uncharacterized protein</fullName>
    </submittedName>
</protein>
<dbReference type="AlphaFoldDB" id="B9FP47"/>
<reference evidence="2" key="2">
    <citation type="submission" date="2008-12" db="EMBL/GenBank/DDBJ databases">
        <title>Improved gene annotation of the rice (Oryza sativa) genomes.</title>
        <authorList>
            <person name="Wang J."/>
            <person name="Li R."/>
            <person name="Fan W."/>
            <person name="Huang Q."/>
            <person name="Zhang J."/>
            <person name="Zhou Y."/>
            <person name="Hu Y."/>
            <person name="Zi S."/>
            <person name="Li J."/>
            <person name="Ni P."/>
            <person name="Zheng H."/>
            <person name="Zhang Y."/>
            <person name="Zhao M."/>
            <person name="Hao Q."/>
            <person name="McDermott J."/>
            <person name="Samudrala R."/>
            <person name="Kristiansen K."/>
            <person name="Wong G.K.-S."/>
        </authorList>
    </citation>
    <scope>NUCLEOTIDE SEQUENCE</scope>
</reference>
<organism evidence="2">
    <name type="scientific">Oryza sativa subsp. japonica</name>
    <name type="common">Rice</name>
    <dbReference type="NCBI Taxonomy" id="39947"/>
    <lineage>
        <taxon>Eukaryota</taxon>
        <taxon>Viridiplantae</taxon>
        <taxon>Streptophyta</taxon>
        <taxon>Embryophyta</taxon>
        <taxon>Tracheophyta</taxon>
        <taxon>Spermatophyta</taxon>
        <taxon>Magnoliopsida</taxon>
        <taxon>Liliopsida</taxon>
        <taxon>Poales</taxon>
        <taxon>Poaceae</taxon>
        <taxon>BOP clade</taxon>
        <taxon>Oryzoideae</taxon>
        <taxon>Oryzeae</taxon>
        <taxon>Oryzinae</taxon>
        <taxon>Oryza</taxon>
        <taxon>Oryza sativa</taxon>
    </lineage>
</organism>
<dbReference type="EMBL" id="CM000142">
    <property type="protein sequence ID" value="EEE63403.1"/>
    <property type="molecule type" value="Genomic_DNA"/>
</dbReference>
<feature type="compositionally biased region" description="Basic residues" evidence="1">
    <location>
        <begin position="31"/>
        <end position="51"/>
    </location>
</feature>
<feature type="region of interest" description="Disordered" evidence="1">
    <location>
        <begin position="24"/>
        <end position="55"/>
    </location>
</feature>
<gene>
    <name evidence="2" type="ORF">OsJ_18215</name>
</gene>
<reference evidence="2" key="1">
    <citation type="journal article" date="2005" name="PLoS Biol.">
        <title>The genomes of Oryza sativa: a history of duplications.</title>
        <authorList>
            <person name="Yu J."/>
            <person name="Wang J."/>
            <person name="Lin W."/>
            <person name="Li S."/>
            <person name="Li H."/>
            <person name="Zhou J."/>
            <person name="Ni P."/>
            <person name="Dong W."/>
            <person name="Hu S."/>
            <person name="Zeng C."/>
            <person name="Zhang J."/>
            <person name="Zhang Y."/>
            <person name="Li R."/>
            <person name="Xu Z."/>
            <person name="Li S."/>
            <person name="Li X."/>
            <person name="Zheng H."/>
            <person name="Cong L."/>
            <person name="Lin L."/>
            <person name="Yin J."/>
            <person name="Geng J."/>
            <person name="Li G."/>
            <person name="Shi J."/>
            <person name="Liu J."/>
            <person name="Lv H."/>
            <person name="Li J."/>
            <person name="Wang J."/>
            <person name="Deng Y."/>
            <person name="Ran L."/>
            <person name="Shi X."/>
            <person name="Wang X."/>
            <person name="Wu Q."/>
            <person name="Li C."/>
            <person name="Ren X."/>
            <person name="Wang J."/>
            <person name="Wang X."/>
            <person name="Li D."/>
            <person name="Liu D."/>
            <person name="Zhang X."/>
            <person name="Ji Z."/>
            <person name="Zhao W."/>
            <person name="Sun Y."/>
            <person name="Zhang Z."/>
            <person name="Bao J."/>
            <person name="Han Y."/>
            <person name="Dong L."/>
            <person name="Ji J."/>
            <person name="Chen P."/>
            <person name="Wu S."/>
            <person name="Liu J."/>
            <person name="Xiao Y."/>
            <person name="Bu D."/>
            <person name="Tan J."/>
            <person name="Yang L."/>
            <person name="Ye C."/>
            <person name="Zhang J."/>
            <person name="Xu J."/>
            <person name="Zhou Y."/>
            <person name="Yu Y."/>
            <person name="Zhang B."/>
            <person name="Zhuang S."/>
            <person name="Wei H."/>
            <person name="Liu B."/>
            <person name="Lei M."/>
            <person name="Yu H."/>
            <person name="Li Y."/>
            <person name="Xu H."/>
            <person name="Wei S."/>
            <person name="He X."/>
            <person name="Fang L."/>
            <person name="Zhang Z."/>
            <person name="Zhang Y."/>
            <person name="Huang X."/>
            <person name="Su Z."/>
            <person name="Tong W."/>
            <person name="Li J."/>
            <person name="Tong Z."/>
            <person name="Li S."/>
            <person name="Ye J."/>
            <person name="Wang L."/>
            <person name="Fang L."/>
            <person name="Lei T."/>
            <person name="Chen C."/>
            <person name="Chen H."/>
            <person name="Xu Z."/>
            <person name="Li H."/>
            <person name="Huang H."/>
            <person name="Zhang F."/>
            <person name="Xu H."/>
            <person name="Li N."/>
            <person name="Zhao C."/>
            <person name="Li S."/>
            <person name="Dong L."/>
            <person name="Huang Y."/>
            <person name="Li L."/>
            <person name="Xi Y."/>
            <person name="Qi Q."/>
            <person name="Li W."/>
            <person name="Zhang B."/>
            <person name="Hu W."/>
            <person name="Zhang Y."/>
            <person name="Tian X."/>
            <person name="Jiao Y."/>
            <person name="Liang X."/>
            <person name="Jin J."/>
            <person name="Gao L."/>
            <person name="Zheng W."/>
            <person name="Hao B."/>
            <person name="Liu S."/>
            <person name="Wang W."/>
            <person name="Yuan L."/>
            <person name="Cao M."/>
            <person name="McDermott J."/>
            <person name="Samudrala R."/>
            <person name="Wang J."/>
            <person name="Wong G.K."/>
            <person name="Yang H."/>
        </authorList>
    </citation>
    <scope>NUCLEOTIDE SEQUENCE [LARGE SCALE GENOMIC DNA]</scope>
</reference>
<sequence>MAGGDGATYKGGIKAYWKRRGYGRLDPASSAHRRPRLPNRGARRRPRRGRRSGAVAARVAKPLLPLTSHTSTSIMNTRGLLEVEEHITIIAKDGVANWKMIMLVKQTTQLTEPTTAPGARDDSTRKASCSPLTSRLLVIDAAQGTMPTGFVRDEAKGGKSGGVAPLRRPAAHVPCSFTARSASSKNRGGGVLATRSLRKGTDTGERWQEVL</sequence>